<dbReference type="InterPro" id="IPR036772">
    <property type="entry name" value="SRCR-like_dom_sf"/>
</dbReference>
<organism evidence="5 6">
    <name type="scientific">Sinocyclocheilus anshuiensis</name>
    <dbReference type="NCBI Taxonomy" id="1608454"/>
    <lineage>
        <taxon>Eukaryota</taxon>
        <taxon>Metazoa</taxon>
        <taxon>Chordata</taxon>
        <taxon>Craniata</taxon>
        <taxon>Vertebrata</taxon>
        <taxon>Euteleostomi</taxon>
        <taxon>Actinopterygii</taxon>
        <taxon>Neopterygii</taxon>
        <taxon>Teleostei</taxon>
        <taxon>Ostariophysi</taxon>
        <taxon>Cypriniformes</taxon>
        <taxon>Cyprinidae</taxon>
        <taxon>Cyprininae</taxon>
        <taxon>Sinocyclocheilus</taxon>
    </lineage>
</organism>
<evidence type="ECO:0000313" key="6">
    <source>
        <dbReference type="Proteomes" id="UP000472260"/>
    </source>
</evidence>
<keyword evidence="2" id="KW-0325">Glycoprotein</keyword>
<dbReference type="PANTHER" id="PTHR48071:SF24">
    <property type="entry name" value="DELETED IN MALIGNANT BRAIN TUMORS 1 PROTEIN-LIKE"/>
    <property type="match status" value="1"/>
</dbReference>
<proteinExistence type="predicted"/>
<dbReference type="PROSITE" id="PS00420">
    <property type="entry name" value="SRCR_1"/>
    <property type="match status" value="1"/>
</dbReference>
<feature type="domain" description="SRCR" evidence="4">
    <location>
        <begin position="170"/>
        <end position="270"/>
    </location>
</feature>
<evidence type="ECO:0000256" key="1">
    <source>
        <dbReference type="ARBA" id="ARBA00023157"/>
    </source>
</evidence>
<dbReference type="SUPFAM" id="SSF56487">
    <property type="entry name" value="SRCR-like"/>
    <property type="match status" value="1"/>
</dbReference>
<dbReference type="AlphaFoldDB" id="A0A671T926"/>
<dbReference type="GO" id="GO:0005886">
    <property type="term" value="C:plasma membrane"/>
    <property type="evidence" value="ECO:0007669"/>
    <property type="project" value="TreeGrafter"/>
</dbReference>
<accession>A0A671T926</accession>
<dbReference type="SMART" id="SM00202">
    <property type="entry name" value="SR"/>
    <property type="match status" value="1"/>
</dbReference>
<evidence type="ECO:0000313" key="5">
    <source>
        <dbReference type="Ensembl" id="ENSSANP00000104867.1"/>
    </source>
</evidence>
<dbReference type="Gene3D" id="3.10.250.10">
    <property type="entry name" value="SRCR-like domain"/>
    <property type="match status" value="1"/>
</dbReference>
<dbReference type="Ensembl" id="ENSSANT00000111287.1">
    <property type="protein sequence ID" value="ENSSANP00000104867.1"/>
    <property type="gene ID" value="ENSSANG00000051326.1"/>
</dbReference>
<gene>
    <name evidence="5" type="primary">scara5</name>
</gene>
<evidence type="ECO:0000256" key="3">
    <source>
        <dbReference type="PROSITE-ProRule" id="PRU00196"/>
    </source>
</evidence>
<dbReference type="PANTHER" id="PTHR48071">
    <property type="entry name" value="SRCR DOMAIN-CONTAINING PROTEIN"/>
    <property type="match status" value="1"/>
</dbReference>
<dbReference type="Pfam" id="PF00530">
    <property type="entry name" value="SRCR"/>
    <property type="match status" value="1"/>
</dbReference>
<protein>
    <recommendedName>
        <fullName evidence="4">SRCR domain-containing protein</fullName>
    </recommendedName>
</protein>
<dbReference type="GO" id="GO:0031638">
    <property type="term" value="P:zymogen activation"/>
    <property type="evidence" value="ECO:0007669"/>
    <property type="project" value="TreeGrafter"/>
</dbReference>
<evidence type="ECO:0000259" key="4">
    <source>
        <dbReference type="PROSITE" id="PS50287"/>
    </source>
</evidence>
<sequence length="271" mass="29718">MISHSSQRNSSSLGEELAFAAGSIRTQDAILKTMVVNVETLQERLEEVGWTVQTLNHSLSGDVSLHQVKICELQEKFGNVSHDATSMRITQLHLEEQLRNEIEVLNVITADLRLKEWEHSMALKNLTVLQGPPGPKGEKGDVGPLGPAGLPGLTGIRGLAQPKHITKTLVRLVNGSGPHEGRVEVFHELRWGTVCDDVWDIKDGDIVCRMLGYRDAREIHKTGRFGQGTGLIWMDDVACAGTEDSIHQCKFSGWGKTNCGHVEDAGVTCNI</sequence>
<reference evidence="5" key="2">
    <citation type="submission" date="2025-09" db="UniProtKB">
        <authorList>
            <consortium name="Ensembl"/>
        </authorList>
    </citation>
    <scope>IDENTIFICATION</scope>
</reference>
<evidence type="ECO:0000256" key="2">
    <source>
        <dbReference type="ARBA" id="ARBA00023180"/>
    </source>
</evidence>
<reference evidence="5" key="1">
    <citation type="submission" date="2025-08" db="UniProtKB">
        <authorList>
            <consortium name="Ensembl"/>
        </authorList>
    </citation>
    <scope>IDENTIFICATION</scope>
</reference>
<dbReference type="PROSITE" id="PS50287">
    <property type="entry name" value="SRCR_2"/>
    <property type="match status" value="1"/>
</dbReference>
<keyword evidence="1 3" id="KW-1015">Disulfide bond</keyword>
<keyword evidence="6" id="KW-1185">Reference proteome</keyword>
<dbReference type="FunFam" id="3.10.250.10:FF:000011">
    <property type="entry name" value="Scavenger receptor class A member 5"/>
    <property type="match status" value="1"/>
</dbReference>
<dbReference type="GO" id="GO:0004252">
    <property type="term" value="F:serine-type endopeptidase activity"/>
    <property type="evidence" value="ECO:0007669"/>
    <property type="project" value="TreeGrafter"/>
</dbReference>
<name>A0A671T926_9TELE</name>
<dbReference type="PRINTS" id="PR00258">
    <property type="entry name" value="SPERACTRCPTR"/>
</dbReference>
<feature type="disulfide bond" evidence="3">
    <location>
        <begin position="208"/>
        <end position="269"/>
    </location>
</feature>
<feature type="disulfide bond" evidence="3">
    <location>
        <begin position="239"/>
        <end position="249"/>
    </location>
</feature>
<dbReference type="Proteomes" id="UP000472260">
    <property type="component" value="Unassembled WGS sequence"/>
</dbReference>
<feature type="disulfide bond" evidence="3">
    <location>
        <begin position="195"/>
        <end position="259"/>
    </location>
</feature>
<dbReference type="InterPro" id="IPR001190">
    <property type="entry name" value="SRCR"/>
</dbReference>